<dbReference type="AlphaFoldDB" id="A0A0G1CLX6"/>
<dbReference type="STRING" id="1618446.UV61_C0009G0041"/>
<organism evidence="1 2">
    <name type="scientific">Candidatus Gottesmanbacteria bacterium GW2011_GWB1_43_11</name>
    <dbReference type="NCBI Taxonomy" id="1618446"/>
    <lineage>
        <taxon>Bacteria</taxon>
        <taxon>Candidatus Gottesmaniibacteriota</taxon>
    </lineage>
</organism>
<gene>
    <name evidence="1" type="ORF">UV61_C0009G0041</name>
</gene>
<dbReference type="EMBL" id="LCFD01000009">
    <property type="protein sequence ID" value="KKS86514.1"/>
    <property type="molecule type" value="Genomic_DNA"/>
</dbReference>
<dbReference type="Proteomes" id="UP000034050">
    <property type="component" value="Unassembled WGS sequence"/>
</dbReference>
<evidence type="ECO:0000313" key="1">
    <source>
        <dbReference type="EMBL" id="KKS86514.1"/>
    </source>
</evidence>
<evidence type="ECO:0000313" key="2">
    <source>
        <dbReference type="Proteomes" id="UP000034050"/>
    </source>
</evidence>
<protein>
    <submittedName>
        <fullName evidence="1">Uncharacterized protein</fullName>
    </submittedName>
</protein>
<accession>A0A0G1CLX6</accession>
<proteinExistence type="predicted"/>
<sequence length="39" mass="4386">MSLRGGMYQTVRPDAAISFSRHPELVSGSYRDYFAFGSQ</sequence>
<comment type="caution">
    <text evidence="1">The sequence shown here is derived from an EMBL/GenBank/DDBJ whole genome shotgun (WGS) entry which is preliminary data.</text>
</comment>
<reference evidence="1 2" key="1">
    <citation type="journal article" date="2015" name="Nature">
        <title>rRNA introns, odd ribosomes, and small enigmatic genomes across a large radiation of phyla.</title>
        <authorList>
            <person name="Brown C.T."/>
            <person name="Hug L.A."/>
            <person name="Thomas B.C."/>
            <person name="Sharon I."/>
            <person name="Castelle C.J."/>
            <person name="Singh A."/>
            <person name="Wilkins M.J."/>
            <person name="Williams K.H."/>
            <person name="Banfield J.F."/>
        </authorList>
    </citation>
    <scope>NUCLEOTIDE SEQUENCE [LARGE SCALE GENOMIC DNA]</scope>
</reference>
<name>A0A0G1CLX6_9BACT</name>